<keyword evidence="4" id="KW-1185">Reference proteome</keyword>
<evidence type="ECO:0000313" key="3">
    <source>
        <dbReference type="EMBL" id="GAA1926369.1"/>
    </source>
</evidence>
<feature type="transmembrane region" description="Helical" evidence="2">
    <location>
        <begin position="292"/>
        <end position="309"/>
    </location>
</feature>
<feature type="transmembrane region" description="Helical" evidence="2">
    <location>
        <begin position="217"/>
        <end position="241"/>
    </location>
</feature>
<keyword evidence="2" id="KW-0812">Transmembrane</keyword>
<feature type="transmembrane region" description="Helical" evidence="2">
    <location>
        <begin position="321"/>
        <end position="340"/>
    </location>
</feature>
<protein>
    <submittedName>
        <fullName evidence="3">Uncharacterized protein</fullName>
    </submittedName>
</protein>
<gene>
    <name evidence="3" type="ORF">GCM10009737_30230</name>
</gene>
<name>A0ABP5AZ57_9ACTN</name>
<accession>A0ABP5AZ57</accession>
<feature type="transmembrane region" description="Helical" evidence="2">
    <location>
        <begin position="352"/>
        <end position="373"/>
    </location>
</feature>
<feature type="transmembrane region" description="Helical" evidence="2">
    <location>
        <begin position="261"/>
        <end position="280"/>
    </location>
</feature>
<feature type="transmembrane region" description="Helical" evidence="2">
    <location>
        <begin position="36"/>
        <end position="64"/>
    </location>
</feature>
<reference evidence="4" key="1">
    <citation type="journal article" date="2019" name="Int. J. Syst. Evol. Microbiol.">
        <title>The Global Catalogue of Microorganisms (GCM) 10K type strain sequencing project: providing services to taxonomists for standard genome sequencing and annotation.</title>
        <authorList>
            <consortium name="The Broad Institute Genomics Platform"/>
            <consortium name="The Broad Institute Genome Sequencing Center for Infectious Disease"/>
            <person name="Wu L."/>
            <person name="Ma J."/>
        </authorList>
    </citation>
    <scope>NUCLEOTIDE SEQUENCE [LARGE SCALE GENOMIC DNA]</scope>
    <source>
        <strain evidence="4">JCM 14046</strain>
    </source>
</reference>
<evidence type="ECO:0000256" key="2">
    <source>
        <dbReference type="SAM" id="Phobius"/>
    </source>
</evidence>
<dbReference type="InterPro" id="IPR045931">
    <property type="entry name" value="DUF6350"/>
</dbReference>
<evidence type="ECO:0000313" key="4">
    <source>
        <dbReference type="Proteomes" id="UP001501612"/>
    </source>
</evidence>
<keyword evidence="2" id="KW-1133">Transmembrane helix</keyword>
<feature type="transmembrane region" description="Helical" evidence="2">
    <location>
        <begin position="393"/>
        <end position="414"/>
    </location>
</feature>
<sequence>MTILLPPSGRTGEPPSPGAGPTAGAPAPRRRVPLAVLAPLGGVLAALTTLSVCLLLGLAGWFLVDAGAHGTPVDALRVGALGWLLAHGSGVGVAGTQVTLVPLGLTVLAAWAGWRTAVRTGERLAGHGPDADRLGDGERDWTVPVGAALFVLGYVGVALVTVLAASDPVAGPSVARALTGALLLALVVGPAGLAVGSGRAAVWVGRLPSAVPATLAACARTVLALTAASVLVVLVALVLGVDDVVNVFSRLHTGAGEATTMVAASLALLPNATAYAASWLLGPGFAVGTQTVVSPGLVVLGPVPMFPLLGGLPDPGPTPDGLLAVLAVGPLLAAWAVARTQRRHPTLRWDTGALRGCAAGVLAAVVLAVVAWLAGGAVGPARMSLVGPDPLGVLLHAVPALGVGGLLGGLLATWRQRRTVA</sequence>
<feature type="transmembrane region" description="Helical" evidence="2">
    <location>
        <begin position="84"/>
        <end position="114"/>
    </location>
</feature>
<evidence type="ECO:0000256" key="1">
    <source>
        <dbReference type="SAM" id="MobiDB-lite"/>
    </source>
</evidence>
<dbReference type="Pfam" id="PF19877">
    <property type="entry name" value="DUF6350"/>
    <property type="match status" value="1"/>
</dbReference>
<dbReference type="RefSeq" id="WP_344008412.1">
    <property type="nucleotide sequence ID" value="NZ_BAAAMY010000007.1"/>
</dbReference>
<feature type="region of interest" description="Disordered" evidence="1">
    <location>
        <begin position="1"/>
        <end position="27"/>
    </location>
</feature>
<dbReference type="EMBL" id="BAAAMY010000007">
    <property type="protein sequence ID" value="GAA1926369.1"/>
    <property type="molecule type" value="Genomic_DNA"/>
</dbReference>
<keyword evidence="2" id="KW-0472">Membrane</keyword>
<proteinExistence type="predicted"/>
<feature type="transmembrane region" description="Helical" evidence="2">
    <location>
        <begin position="143"/>
        <end position="165"/>
    </location>
</feature>
<organism evidence="3 4">
    <name type="scientific">Nocardioides lentus</name>
    <dbReference type="NCBI Taxonomy" id="338077"/>
    <lineage>
        <taxon>Bacteria</taxon>
        <taxon>Bacillati</taxon>
        <taxon>Actinomycetota</taxon>
        <taxon>Actinomycetes</taxon>
        <taxon>Propionibacteriales</taxon>
        <taxon>Nocardioidaceae</taxon>
        <taxon>Nocardioides</taxon>
    </lineage>
</organism>
<feature type="transmembrane region" description="Helical" evidence="2">
    <location>
        <begin position="177"/>
        <end position="196"/>
    </location>
</feature>
<comment type="caution">
    <text evidence="3">The sequence shown here is derived from an EMBL/GenBank/DDBJ whole genome shotgun (WGS) entry which is preliminary data.</text>
</comment>
<dbReference type="Proteomes" id="UP001501612">
    <property type="component" value="Unassembled WGS sequence"/>
</dbReference>